<sequence length="282" mass="31366">MPLQRLPNPFRWCYWRTRCREMQCCSASALLRSPLKPNDKPDGVLSISSALLAQTLIIDEDLTSSIATVFKMNAAKMKSDSNSHILQLDGPFVNQKLIKVTHLLFSVHLVAHTECLTNDGSSPFYAAQMVFYIQDVDDVYGLVRFHPSDEQKIESHPSGRFLSLSFLRQGGTMGDVRLNYTALYIPTGPIDPGRAKDGVLNTTRKNSIIFPAEQSWVQKMLPIRNDAFLQNGAHFVVQLDSVELVSITPPIPPVSPRLWGVLNISLIITPDIANGEIGFTSN</sequence>
<feature type="non-terminal residue" evidence="1">
    <location>
        <position position="282"/>
    </location>
</feature>
<protein>
    <submittedName>
        <fullName evidence="1">GPR98 protein</fullName>
    </submittedName>
</protein>
<name>A0ABS2XTH0_POLSP</name>
<dbReference type="SUPFAM" id="SSF141072">
    <property type="entry name" value="CalX-like"/>
    <property type="match status" value="1"/>
</dbReference>
<dbReference type="InterPro" id="IPR026919">
    <property type="entry name" value="ADGRV1"/>
</dbReference>
<dbReference type="PANTHER" id="PTHR46682:SF1">
    <property type="entry name" value="ADHESION G-PROTEIN COUPLED RECEPTOR V1"/>
    <property type="match status" value="1"/>
</dbReference>
<comment type="caution">
    <text evidence="1">The sequence shown here is derived from an EMBL/GenBank/DDBJ whole genome shotgun (WGS) entry which is preliminary data.</text>
</comment>
<feature type="non-terminal residue" evidence="1">
    <location>
        <position position="1"/>
    </location>
</feature>
<keyword evidence="2" id="KW-1185">Reference proteome</keyword>
<evidence type="ECO:0000313" key="2">
    <source>
        <dbReference type="Proteomes" id="UP001166093"/>
    </source>
</evidence>
<dbReference type="Proteomes" id="UP001166093">
    <property type="component" value="Unassembled WGS sequence"/>
</dbReference>
<accession>A0ABS2XTH0</accession>
<proteinExistence type="predicted"/>
<evidence type="ECO:0000313" key="1">
    <source>
        <dbReference type="EMBL" id="MBN3277275.1"/>
    </source>
</evidence>
<gene>
    <name evidence="1" type="primary">Gpr98_1</name>
    <name evidence="1" type="ORF">GTO93_0008133</name>
</gene>
<dbReference type="EMBL" id="JAAWVQ010068484">
    <property type="protein sequence ID" value="MBN3277275.1"/>
    <property type="molecule type" value="Genomic_DNA"/>
</dbReference>
<dbReference type="InterPro" id="IPR038081">
    <property type="entry name" value="CalX-like_sf"/>
</dbReference>
<reference evidence="1" key="1">
    <citation type="journal article" date="2021" name="Cell">
        <title>Tracing the genetic footprints of vertebrate landing in non-teleost ray-finned fishes.</title>
        <authorList>
            <person name="Bi X."/>
            <person name="Wang K."/>
            <person name="Yang L."/>
            <person name="Pan H."/>
            <person name="Jiang H."/>
            <person name="Wei Q."/>
            <person name="Fang M."/>
            <person name="Yu H."/>
            <person name="Zhu C."/>
            <person name="Cai Y."/>
            <person name="He Y."/>
            <person name="Gan X."/>
            <person name="Zeng H."/>
            <person name="Yu D."/>
            <person name="Zhu Y."/>
            <person name="Jiang H."/>
            <person name="Qiu Q."/>
            <person name="Yang H."/>
            <person name="Zhang Y.E."/>
            <person name="Wang W."/>
            <person name="Zhu M."/>
            <person name="He S."/>
            <person name="Zhang G."/>
        </authorList>
    </citation>
    <scope>NUCLEOTIDE SEQUENCE</scope>
    <source>
        <strain evidence="1">Pddl_001</strain>
    </source>
</reference>
<dbReference type="PANTHER" id="PTHR46682">
    <property type="entry name" value="ADHESION G-PROTEIN COUPLED RECEPTOR V1"/>
    <property type="match status" value="1"/>
</dbReference>
<organism evidence="1 2">
    <name type="scientific">Polyodon spathula</name>
    <name type="common">North American paddlefish</name>
    <name type="synonym">Squalus spathula</name>
    <dbReference type="NCBI Taxonomy" id="7913"/>
    <lineage>
        <taxon>Eukaryota</taxon>
        <taxon>Metazoa</taxon>
        <taxon>Chordata</taxon>
        <taxon>Craniata</taxon>
        <taxon>Vertebrata</taxon>
        <taxon>Euteleostomi</taxon>
        <taxon>Actinopterygii</taxon>
        <taxon>Chondrostei</taxon>
        <taxon>Acipenseriformes</taxon>
        <taxon>Polyodontidae</taxon>
        <taxon>Polyodon</taxon>
    </lineage>
</organism>